<dbReference type="GeneID" id="9379900"/>
<evidence type="ECO:0000313" key="4">
    <source>
        <dbReference type="Proteomes" id="UP000001861"/>
    </source>
</evidence>
<dbReference type="EMBL" id="AACS02000005">
    <property type="protein sequence ID" value="EFI27605.1"/>
    <property type="molecule type" value="Genomic_DNA"/>
</dbReference>
<evidence type="ECO:0000313" key="3">
    <source>
        <dbReference type="EMBL" id="EFI27605.1"/>
    </source>
</evidence>
<dbReference type="OrthoDB" id="3341843at2759"/>
<dbReference type="KEGG" id="cci:CC1G_14531"/>
<feature type="transmembrane region" description="Helical" evidence="1">
    <location>
        <begin position="143"/>
        <end position="166"/>
    </location>
</feature>
<protein>
    <recommendedName>
        <fullName evidence="2">DUF6533 domain-containing protein</fullName>
    </recommendedName>
</protein>
<feature type="transmembrane region" description="Helical" evidence="1">
    <location>
        <begin position="313"/>
        <end position="332"/>
    </location>
</feature>
<feature type="transmembrane region" description="Helical" evidence="1">
    <location>
        <begin position="187"/>
        <end position="204"/>
    </location>
</feature>
<comment type="caution">
    <text evidence="3">The sequence shown here is derived from an EMBL/GenBank/DDBJ whole genome shotgun (WGS) entry which is preliminary data.</text>
</comment>
<dbReference type="Proteomes" id="UP000001861">
    <property type="component" value="Unassembled WGS sequence"/>
</dbReference>
<evidence type="ECO:0000259" key="2">
    <source>
        <dbReference type="Pfam" id="PF20151"/>
    </source>
</evidence>
<keyword evidence="1" id="KW-0812">Transmembrane</keyword>
<feature type="transmembrane region" description="Helical" evidence="1">
    <location>
        <begin position="339"/>
        <end position="364"/>
    </location>
</feature>
<feature type="transmembrane region" description="Helical" evidence="1">
    <location>
        <begin position="428"/>
        <end position="448"/>
    </location>
</feature>
<keyword evidence="4" id="KW-1185">Reference proteome</keyword>
<sequence>MDQYLRAEDPETTYLLFVQNVSSVWASRMSIGTLLYFIVRYSPFIDVPIFNFVNFKKPSDFSTCQPLLATGNISMVVGISASEGIITMALYALLGRKKKHLILLSIAFFACTVTVVVLLALFLRASYGAFSSLLHFKTNNEGIFIAIGYFILLGGEIIIAAMSIWFSIKRRNEERGRLIGVLYRNGALYIVAMLCTEIDILVLSQKMNGPPSTSDHAQTVYLSFVQTGASTDHSDPPVDKVASGMIFLYDWFDTITREVSSVWTGRLNIGAFLYLVARYSPFIDLPILNFVNVMDPSDVSKCRNLLATGNLSAVVGVSASEGIIIMVIYALLGSKRIHLIFFSIAFVACNVAVAVLISLYLRAIDVSVKKGQFSCVLQTNNEDMYFAIGYFILVGGEIVLAAMSIWISIQRRNEERGKLLSVLYRDGGFYIVAMLSCSVVNAIITYLMDSIYPLNLLQRVMHSVLASRLFLNMRAQVRSGSQIMDTGRSITNLDFTPVAQGTNQTHLTTFGEDSGIPLENLQALSHSRAQGEN</sequence>
<dbReference type="Pfam" id="PF20151">
    <property type="entry name" value="DUF6533"/>
    <property type="match status" value="1"/>
</dbReference>
<feature type="domain" description="DUF6533" evidence="2">
    <location>
        <begin position="241"/>
        <end position="283"/>
    </location>
</feature>
<dbReference type="VEuPathDB" id="FungiDB:CC1G_14531"/>
<keyword evidence="1" id="KW-0472">Membrane</keyword>
<dbReference type="InterPro" id="IPR045340">
    <property type="entry name" value="DUF6533"/>
</dbReference>
<dbReference type="RefSeq" id="XP_002911099.1">
    <property type="nucleotide sequence ID" value="XM_002911053.1"/>
</dbReference>
<dbReference type="OMA" id="RTWAVWH"/>
<reference evidence="3 4" key="1">
    <citation type="journal article" date="2010" name="Proc. Natl. Acad. Sci. U.S.A.">
        <title>Insights into evolution of multicellular fungi from the assembled chromosomes of the mushroom Coprinopsis cinerea (Coprinus cinereus).</title>
        <authorList>
            <person name="Stajich J.E."/>
            <person name="Wilke S.K."/>
            <person name="Ahren D."/>
            <person name="Au C.H."/>
            <person name="Birren B.W."/>
            <person name="Borodovsky M."/>
            <person name="Burns C."/>
            <person name="Canback B."/>
            <person name="Casselton L.A."/>
            <person name="Cheng C.K."/>
            <person name="Deng J."/>
            <person name="Dietrich F.S."/>
            <person name="Fargo D.C."/>
            <person name="Farman M.L."/>
            <person name="Gathman A.C."/>
            <person name="Goldberg J."/>
            <person name="Guigo R."/>
            <person name="Hoegger P.J."/>
            <person name="Hooker J.B."/>
            <person name="Huggins A."/>
            <person name="James T.Y."/>
            <person name="Kamada T."/>
            <person name="Kilaru S."/>
            <person name="Kodira C."/>
            <person name="Kues U."/>
            <person name="Kupfer D."/>
            <person name="Kwan H.S."/>
            <person name="Lomsadze A."/>
            <person name="Li W."/>
            <person name="Lilly W.W."/>
            <person name="Ma L.J."/>
            <person name="Mackey A.J."/>
            <person name="Manning G."/>
            <person name="Martin F."/>
            <person name="Muraguchi H."/>
            <person name="Natvig D.O."/>
            <person name="Palmerini H."/>
            <person name="Ramesh M.A."/>
            <person name="Rehmeyer C.J."/>
            <person name="Roe B.A."/>
            <person name="Shenoy N."/>
            <person name="Stanke M."/>
            <person name="Ter-Hovhannisyan V."/>
            <person name="Tunlid A."/>
            <person name="Velagapudi R."/>
            <person name="Vision T.J."/>
            <person name="Zeng Q."/>
            <person name="Zolan M.E."/>
            <person name="Pukkila P.J."/>
        </authorList>
    </citation>
    <scope>NUCLEOTIDE SEQUENCE [LARGE SCALE GENOMIC DNA]</scope>
    <source>
        <strain evidence="4">Okayama-7 / 130 / ATCC MYA-4618 / FGSC 9003</strain>
    </source>
</reference>
<evidence type="ECO:0000256" key="1">
    <source>
        <dbReference type="SAM" id="Phobius"/>
    </source>
</evidence>
<accession>D6RMX9</accession>
<dbReference type="AlphaFoldDB" id="D6RMX9"/>
<name>D6RMX9_COPC7</name>
<organism evidence="3 4">
    <name type="scientific">Coprinopsis cinerea (strain Okayama-7 / 130 / ATCC MYA-4618 / FGSC 9003)</name>
    <name type="common">Inky cap fungus</name>
    <name type="synonym">Hormographiella aspergillata</name>
    <dbReference type="NCBI Taxonomy" id="240176"/>
    <lineage>
        <taxon>Eukaryota</taxon>
        <taxon>Fungi</taxon>
        <taxon>Dikarya</taxon>
        <taxon>Basidiomycota</taxon>
        <taxon>Agaricomycotina</taxon>
        <taxon>Agaricomycetes</taxon>
        <taxon>Agaricomycetidae</taxon>
        <taxon>Agaricales</taxon>
        <taxon>Agaricineae</taxon>
        <taxon>Psathyrellaceae</taxon>
        <taxon>Coprinopsis</taxon>
    </lineage>
</organism>
<feature type="transmembrane region" description="Helical" evidence="1">
    <location>
        <begin position="384"/>
        <end position="407"/>
    </location>
</feature>
<dbReference type="HOGENOM" id="CLU_510905_0_0_1"/>
<proteinExistence type="predicted"/>
<gene>
    <name evidence="3" type="ORF">CC1G_14531</name>
</gene>
<feature type="transmembrane region" description="Helical" evidence="1">
    <location>
        <begin position="101"/>
        <end position="123"/>
    </location>
</feature>
<feature type="transmembrane region" description="Helical" evidence="1">
    <location>
        <begin position="73"/>
        <end position="94"/>
    </location>
</feature>
<keyword evidence="1" id="KW-1133">Transmembrane helix</keyword>
<dbReference type="InParanoid" id="D6RMX9"/>
<feature type="transmembrane region" description="Helical" evidence="1">
    <location>
        <begin position="34"/>
        <end position="53"/>
    </location>
</feature>